<dbReference type="EMBL" id="LN736363">
    <property type="protein sequence ID" value="CEP61770.1"/>
    <property type="molecule type" value="Genomic_DNA"/>
</dbReference>
<keyword evidence="19" id="KW-1185">Reference proteome</keyword>
<feature type="region of interest" description="Disordered" evidence="15">
    <location>
        <begin position="1"/>
        <end position="84"/>
    </location>
</feature>
<name>A0A0C7MW11_9SACH</name>
<evidence type="ECO:0000256" key="13">
    <source>
        <dbReference type="PROSITE-ProRule" id="PRU00723"/>
    </source>
</evidence>
<evidence type="ECO:0000256" key="9">
    <source>
        <dbReference type="ARBA" id="ARBA00022833"/>
    </source>
</evidence>
<dbReference type="PROSITE" id="PS50089">
    <property type="entry name" value="ZF_RING_2"/>
    <property type="match status" value="1"/>
</dbReference>
<feature type="domain" description="C3H1-type" evidence="17">
    <location>
        <begin position="118"/>
        <end position="146"/>
    </location>
</feature>
<evidence type="ECO:0000256" key="7">
    <source>
        <dbReference type="ARBA" id="ARBA00022728"/>
    </source>
</evidence>
<organism evidence="18 19">
    <name type="scientific">Lachancea lanzarotensis</name>
    <dbReference type="NCBI Taxonomy" id="1245769"/>
    <lineage>
        <taxon>Eukaryota</taxon>
        <taxon>Fungi</taxon>
        <taxon>Dikarya</taxon>
        <taxon>Ascomycota</taxon>
        <taxon>Saccharomycotina</taxon>
        <taxon>Saccharomycetes</taxon>
        <taxon>Saccharomycetales</taxon>
        <taxon>Saccharomycetaceae</taxon>
        <taxon>Lachancea</taxon>
    </lineage>
</organism>
<keyword evidence="8 13" id="KW-0863">Zinc-finger</keyword>
<evidence type="ECO:0000256" key="14">
    <source>
        <dbReference type="RuleBase" id="RU367110"/>
    </source>
</evidence>
<dbReference type="RefSeq" id="XP_022628002.1">
    <property type="nucleotide sequence ID" value="XM_022772548.1"/>
</dbReference>
<evidence type="ECO:0000256" key="12">
    <source>
        <dbReference type="ARBA" id="ARBA00023242"/>
    </source>
</evidence>
<keyword evidence="10 14" id="KW-0238">DNA-binding</keyword>
<evidence type="ECO:0000256" key="3">
    <source>
        <dbReference type="ARBA" id="ARBA00009161"/>
    </source>
</evidence>
<evidence type="ECO:0000313" key="18">
    <source>
        <dbReference type="EMBL" id="CEP61770.1"/>
    </source>
</evidence>
<dbReference type="InterPro" id="IPR001841">
    <property type="entry name" value="Znf_RING"/>
</dbReference>
<evidence type="ECO:0000256" key="10">
    <source>
        <dbReference type="ARBA" id="ARBA00023125"/>
    </source>
</evidence>
<dbReference type="SMART" id="SM00184">
    <property type="entry name" value="RING"/>
    <property type="match status" value="1"/>
</dbReference>
<dbReference type="PANTHER" id="PTHR12930">
    <property type="entry name" value="ZINC FINGER PROTEIN 183"/>
    <property type="match status" value="1"/>
</dbReference>
<dbReference type="GO" id="GO:0034247">
    <property type="term" value="P:snoRNA splicing"/>
    <property type="evidence" value="ECO:0007669"/>
    <property type="project" value="EnsemblFungi"/>
</dbReference>
<dbReference type="SMART" id="SM00356">
    <property type="entry name" value="ZnF_C3H1"/>
    <property type="match status" value="1"/>
</dbReference>
<evidence type="ECO:0000256" key="1">
    <source>
        <dbReference type="ARBA" id="ARBA00003777"/>
    </source>
</evidence>
<dbReference type="GO" id="GO:0000974">
    <property type="term" value="C:Prp19 complex"/>
    <property type="evidence" value="ECO:0007669"/>
    <property type="project" value="EnsemblFungi"/>
</dbReference>
<comment type="subunit">
    <text evidence="14">Associated with the spliceosome.</text>
</comment>
<dbReference type="HOGENOM" id="CLU_050460_3_0_1"/>
<sequence length="237" mass="26856">MFKKRIVKAGKTAHKRQKIVEPPQSPDTLLKEEASIASRKSSRSSSPDQRSTGKDDNEGESPKQDWKEKLGNEQHIKSVKASDIDEKISNSPAASISLSRLDPAKQNVKDTKSTLYMDYQPDICKDYKQTGYCGYGDSCKFLHARDDFKAGWKLSQDWKIDFSEEEVKSIEEIPFKCVICKQDYSNPVVTNCKHYFCSACFMNRAKITTKCYVCSQDTGGVARTAKNLRSVLQKRKT</sequence>
<comment type="similarity">
    <text evidence="3 14">Belongs to the CWC24 family.</text>
</comment>
<dbReference type="InterPro" id="IPR039971">
    <property type="entry name" value="CWC24-like"/>
</dbReference>
<dbReference type="SUPFAM" id="SSF90229">
    <property type="entry name" value="CCCH zinc finger"/>
    <property type="match status" value="1"/>
</dbReference>
<dbReference type="InterPro" id="IPR000571">
    <property type="entry name" value="Znf_CCCH"/>
</dbReference>
<dbReference type="InterPro" id="IPR036855">
    <property type="entry name" value="Znf_CCCH_sf"/>
</dbReference>
<evidence type="ECO:0000256" key="11">
    <source>
        <dbReference type="ARBA" id="ARBA00023187"/>
    </source>
</evidence>
<evidence type="ECO:0000256" key="4">
    <source>
        <dbReference type="ARBA" id="ARBA00020647"/>
    </source>
</evidence>
<dbReference type="Pfam" id="PF00642">
    <property type="entry name" value="zf-CCCH"/>
    <property type="match status" value="1"/>
</dbReference>
<dbReference type="GO" id="GO:0003677">
    <property type="term" value="F:DNA binding"/>
    <property type="evidence" value="ECO:0007669"/>
    <property type="project" value="UniProtKB-UniRule"/>
</dbReference>
<feature type="compositionally biased region" description="Basic and acidic residues" evidence="15">
    <location>
        <begin position="51"/>
        <end position="84"/>
    </location>
</feature>
<dbReference type="PROSITE" id="PS50103">
    <property type="entry name" value="ZF_C3H1"/>
    <property type="match status" value="1"/>
</dbReference>
<dbReference type="Gene3D" id="4.10.1000.10">
    <property type="entry name" value="Zinc finger, CCCH-type"/>
    <property type="match status" value="1"/>
</dbReference>
<evidence type="ECO:0000256" key="2">
    <source>
        <dbReference type="ARBA" id="ARBA00004123"/>
    </source>
</evidence>
<dbReference type="GO" id="GO:0000349">
    <property type="term" value="P:generation of catalytic spliceosome for first transesterification step"/>
    <property type="evidence" value="ECO:0007669"/>
    <property type="project" value="EnsemblFungi"/>
</dbReference>
<comment type="function">
    <text evidence="1 14">Involved in pre-mRNA splicing.</text>
</comment>
<keyword evidence="11 14" id="KW-0508">mRNA splicing</keyword>
<evidence type="ECO:0000256" key="5">
    <source>
        <dbReference type="ARBA" id="ARBA00022664"/>
    </source>
</evidence>
<evidence type="ECO:0000256" key="6">
    <source>
        <dbReference type="ARBA" id="ARBA00022723"/>
    </source>
</evidence>
<dbReference type="OrthoDB" id="25761at2759"/>
<reference evidence="18 19" key="1">
    <citation type="submission" date="2014-12" db="EMBL/GenBank/DDBJ databases">
        <authorList>
            <person name="Neuveglise Cecile"/>
        </authorList>
    </citation>
    <scope>NUCLEOTIDE SEQUENCE [LARGE SCALE GENOMIC DNA]</scope>
    <source>
        <strain evidence="18 19">CBS 12615</strain>
    </source>
</reference>
<evidence type="ECO:0000259" key="16">
    <source>
        <dbReference type="PROSITE" id="PS50089"/>
    </source>
</evidence>
<comment type="subcellular location">
    <subcellularLocation>
        <location evidence="2 14">Nucleus</location>
    </subcellularLocation>
</comment>
<keyword evidence="5 14" id="KW-0507">mRNA processing</keyword>
<evidence type="ECO:0000256" key="8">
    <source>
        <dbReference type="ARBA" id="ARBA00022771"/>
    </source>
</evidence>
<keyword evidence="9 13" id="KW-0862">Zinc</keyword>
<dbReference type="Pfam" id="PF13920">
    <property type="entry name" value="zf-C3HC4_3"/>
    <property type="match status" value="1"/>
</dbReference>
<proteinExistence type="inferred from homology"/>
<evidence type="ECO:0000256" key="15">
    <source>
        <dbReference type="SAM" id="MobiDB-lite"/>
    </source>
</evidence>
<dbReference type="GeneID" id="34685210"/>
<accession>A0A0C7MW11</accession>
<dbReference type="PANTHER" id="PTHR12930:SF0">
    <property type="entry name" value="RING FINGER PROTEIN 113B"/>
    <property type="match status" value="1"/>
</dbReference>
<evidence type="ECO:0000259" key="17">
    <source>
        <dbReference type="PROSITE" id="PS50103"/>
    </source>
</evidence>
<feature type="compositionally biased region" description="Low complexity" evidence="15">
    <location>
        <begin position="35"/>
        <end position="46"/>
    </location>
</feature>
<gene>
    <name evidence="18" type="ORF">LALA0_S04e00254g</name>
</gene>
<dbReference type="FunFam" id="4.10.1000.10:FF:000041">
    <property type="entry name" value="Pre-mRNA-splicing factor CWC24"/>
    <property type="match status" value="1"/>
</dbReference>
<dbReference type="GO" id="GO:0008270">
    <property type="term" value="F:zinc ion binding"/>
    <property type="evidence" value="ECO:0007669"/>
    <property type="project" value="UniProtKB-KW"/>
</dbReference>
<dbReference type="Gene3D" id="3.30.40.10">
    <property type="entry name" value="Zinc/RING finger domain, C3HC4 (zinc finger)"/>
    <property type="match status" value="1"/>
</dbReference>
<keyword evidence="7 14" id="KW-0747">Spliceosome</keyword>
<evidence type="ECO:0000313" key="19">
    <source>
        <dbReference type="Proteomes" id="UP000054304"/>
    </source>
</evidence>
<feature type="zinc finger region" description="C3H1-type" evidence="13">
    <location>
        <begin position="118"/>
        <end position="146"/>
    </location>
</feature>
<dbReference type="STRING" id="1245769.A0A0C7MW11"/>
<feature type="compositionally biased region" description="Basic residues" evidence="15">
    <location>
        <begin position="1"/>
        <end position="17"/>
    </location>
</feature>
<keyword evidence="12 14" id="KW-0539">Nucleus</keyword>
<dbReference type="AlphaFoldDB" id="A0A0C7MW11"/>
<dbReference type="SUPFAM" id="SSF57850">
    <property type="entry name" value="RING/U-box"/>
    <property type="match status" value="1"/>
</dbReference>
<dbReference type="CDD" id="cd16539">
    <property type="entry name" value="RING-HC_RNF113A_B"/>
    <property type="match status" value="1"/>
</dbReference>
<dbReference type="InterPro" id="IPR013083">
    <property type="entry name" value="Znf_RING/FYVE/PHD"/>
</dbReference>
<keyword evidence="6 13" id="KW-0479">Metal-binding</keyword>
<dbReference type="Proteomes" id="UP000054304">
    <property type="component" value="Unassembled WGS sequence"/>
</dbReference>
<protein>
    <recommendedName>
        <fullName evidence="4 14">Pre-mRNA-splicing factor CWC24</fullName>
    </recommendedName>
</protein>
<feature type="domain" description="RING-type" evidence="16">
    <location>
        <begin position="177"/>
        <end position="215"/>
    </location>
</feature>
<dbReference type="GO" id="GO:0005684">
    <property type="term" value="C:U2-type spliceosomal complex"/>
    <property type="evidence" value="ECO:0007669"/>
    <property type="project" value="EnsemblFungi"/>
</dbReference>